<comment type="caution">
    <text evidence="2">The sequence shown here is derived from an EMBL/GenBank/DDBJ whole genome shotgun (WGS) entry which is preliminary data.</text>
</comment>
<gene>
    <name evidence="2" type="ORF">JCM9157_783</name>
</gene>
<reference evidence="2 3" key="1">
    <citation type="journal article" date="2014" name="Genome Announc.">
        <title>Draft Genome Sequences of Three Alkaliphilic Bacillus Strains, Bacillus wakoensis JCM 9140T, Bacillus akibai JCM 9157T, and Bacillus hemicellulosilyticus JCM 9152T.</title>
        <authorList>
            <person name="Yuki M."/>
            <person name="Oshima K."/>
            <person name="Suda W."/>
            <person name="Oshida Y."/>
            <person name="Kitamura K."/>
            <person name="Iida T."/>
            <person name="Hattori M."/>
            <person name="Ohkuma M."/>
        </authorList>
    </citation>
    <scope>NUCLEOTIDE SEQUENCE [LARGE SCALE GENOMIC DNA]</scope>
    <source>
        <strain evidence="2 3">JCM 9157</strain>
    </source>
</reference>
<dbReference type="eggNOG" id="ENOG502ZBXS">
    <property type="taxonomic scope" value="Bacteria"/>
</dbReference>
<evidence type="ECO:0008006" key="4">
    <source>
        <dbReference type="Google" id="ProtNLM"/>
    </source>
</evidence>
<proteinExistence type="predicted"/>
<evidence type="ECO:0000256" key="1">
    <source>
        <dbReference type="SAM" id="SignalP"/>
    </source>
</evidence>
<dbReference type="Pfam" id="PF10925">
    <property type="entry name" value="DUF2680"/>
    <property type="match status" value="1"/>
</dbReference>
<evidence type="ECO:0000313" key="3">
    <source>
        <dbReference type="Proteomes" id="UP000018896"/>
    </source>
</evidence>
<evidence type="ECO:0000313" key="2">
    <source>
        <dbReference type="EMBL" id="GAE33759.1"/>
    </source>
</evidence>
<dbReference type="EMBL" id="BAUV01000004">
    <property type="protein sequence ID" value="GAE33759.1"/>
    <property type="molecule type" value="Genomic_DNA"/>
</dbReference>
<accession>W4QQY1</accession>
<dbReference type="STRING" id="1236973.JCM9157_783"/>
<dbReference type="AlphaFoldDB" id="W4QQY1"/>
<sequence length="98" mass="11761">MKKFSLMIILVTAFMCLPTFILAEETEIKLTDEQRQEMAQLHMEVMKKKKEIITKYVDYGVFTPEKADKINAMIDKHFEKLEENNFIPKWDDQKKHKH</sequence>
<protein>
    <recommendedName>
        <fullName evidence="4">DUF2680 domain-containing protein</fullName>
    </recommendedName>
</protein>
<keyword evidence="1" id="KW-0732">Signal</keyword>
<dbReference type="OrthoDB" id="2883543at2"/>
<dbReference type="RefSeq" id="WP_052012931.1">
    <property type="nucleotide sequence ID" value="NZ_BAUV01000004.1"/>
</dbReference>
<keyword evidence="3" id="KW-1185">Reference proteome</keyword>
<dbReference type="Proteomes" id="UP000018896">
    <property type="component" value="Unassembled WGS sequence"/>
</dbReference>
<organism evidence="2 3">
    <name type="scientific">Halalkalibacter akibai (strain ATCC 43226 / DSM 21942 / CIP 109018 / JCM 9157 / 1139)</name>
    <name type="common">Bacillus akibai</name>
    <dbReference type="NCBI Taxonomy" id="1236973"/>
    <lineage>
        <taxon>Bacteria</taxon>
        <taxon>Bacillati</taxon>
        <taxon>Bacillota</taxon>
        <taxon>Bacilli</taxon>
        <taxon>Bacillales</taxon>
        <taxon>Bacillaceae</taxon>
        <taxon>Halalkalibacter</taxon>
    </lineage>
</organism>
<name>W4QQY1_HALA3</name>
<dbReference type="InterPro" id="IPR024485">
    <property type="entry name" value="DUF2680"/>
</dbReference>
<feature type="chain" id="PRO_5004847071" description="DUF2680 domain-containing protein" evidence="1">
    <location>
        <begin position="24"/>
        <end position="98"/>
    </location>
</feature>
<feature type="signal peptide" evidence="1">
    <location>
        <begin position="1"/>
        <end position="23"/>
    </location>
</feature>